<evidence type="ECO:0000313" key="3">
    <source>
        <dbReference type="EMBL" id="MPN27751.1"/>
    </source>
</evidence>
<keyword evidence="2" id="KW-0472">Membrane</keyword>
<evidence type="ECO:0000256" key="1">
    <source>
        <dbReference type="SAM" id="MobiDB-lite"/>
    </source>
</evidence>
<sequence length="134" mass="15063">MPFVFDNEIRLVGGGHRSRFRQIGIEKRCDSRSGGVDVVDDRLMGKPDSEEAPKQIAGQTGRKPGIDEEGQNQSDDMMGIVDTIQIDLGLHFRTAAFQIFRLEVVFAILIVKFVVRIEFLSLTFGFFLIGKFVL</sequence>
<accession>A0A645GLC3</accession>
<dbReference type="AlphaFoldDB" id="A0A645GLC3"/>
<organism evidence="3">
    <name type="scientific">bioreactor metagenome</name>
    <dbReference type="NCBI Taxonomy" id="1076179"/>
    <lineage>
        <taxon>unclassified sequences</taxon>
        <taxon>metagenomes</taxon>
        <taxon>ecological metagenomes</taxon>
    </lineage>
</organism>
<comment type="caution">
    <text evidence="3">The sequence shown here is derived from an EMBL/GenBank/DDBJ whole genome shotgun (WGS) entry which is preliminary data.</text>
</comment>
<feature type="compositionally biased region" description="Basic and acidic residues" evidence="1">
    <location>
        <begin position="44"/>
        <end position="53"/>
    </location>
</feature>
<keyword evidence="2" id="KW-1133">Transmembrane helix</keyword>
<name>A0A645GLC3_9ZZZZ</name>
<feature type="transmembrane region" description="Helical" evidence="2">
    <location>
        <begin position="104"/>
        <end position="129"/>
    </location>
</feature>
<feature type="region of interest" description="Disordered" evidence="1">
    <location>
        <begin position="44"/>
        <end position="75"/>
    </location>
</feature>
<reference evidence="3" key="1">
    <citation type="submission" date="2019-08" db="EMBL/GenBank/DDBJ databases">
        <authorList>
            <person name="Kucharzyk K."/>
            <person name="Murdoch R.W."/>
            <person name="Higgins S."/>
            <person name="Loffler F."/>
        </authorList>
    </citation>
    <scope>NUCLEOTIDE SEQUENCE</scope>
</reference>
<dbReference type="EMBL" id="VSSQ01077753">
    <property type="protein sequence ID" value="MPN27751.1"/>
    <property type="molecule type" value="Genomic_DNA"/>
</dbReference>
<proteinExistence type="predicted"/>
<keyword evidence="2" id="KW-0812">Transmembrane</keyword>
<evidence type="ECO:0000256" key="2">
    <source>
        <dbReference type="SAM" id="Phobius"/>
    </source>
</evidence>
<gene>
    <name evidence="3" type="ORF">SDC9_175185</name>
</gene>
<protein>
    <submittedName>
        <fullName evidence="3">Uncharacterized protein</fullName>
    </submittedName>
</protein>